<gene>
    <name evidence="2" type="primary">nfdA_1</name>
    <name evidence="2" type="ORF">NCTC9617_01044</name>
</gene>
<dbReference type="Gene3D" id="2.30.40.10">
    <property type="entry name" value="Urease, subunit C, domain 1"/>
    <property type="match status" value="1"/>
</dbReference>
<dbReference type="PANTHER" id="PTHR22642:SF2">
    <property type="entry name" value="PROTEIN LONG AFTER FAR-RED 3"/>
    <property type="match status" value="1"/>
</dbReference>
<proteinExistence type="predicted"/>
<dbReference type="SUPFAM" id="SSF51338">
    <property type="entry name" value="Composite domain of metallo-dependent hydrolases"/>
    <property type="match status" value="1"/>
</dbReference>
<evidence type="ECO:0000313" key="3">
    <source>
        <dbReference type="Proteomes" id="UP000255167"/>
    </source>
</evidence>
<accession>A0A378F6W5</accession>
<evidence type="ECO:0000259" key="1">
    <source>
        <dbReference type="Pfam" id="PF07969"/>
    </source>
</evidence>
<evidence type="ECO:0000313" key="2">
    <source>
        <dbReference type="EMBL" id="STW39520.1"/>
    </source>
</evidence>
<dbReference type="PANTHER" id="PTHR22642">
    <property type="entry name" value="IMIDAZOLONEPROPIONASE"/>
    <property type="match status" value="1"/>
</dbReference>
<sequence>MDNVVYADCVLINGKVATVDAHFSIKRAIAVKQGWIINVGEDQEIQQHIGPQTQVIDLGGKLILPAAHDSHIHIGWLADSWHCLNCQDVRSLAVLRERLRDQAARTPAGHGFVSAVWIQTQSRSARPSSAL</sequence>
<dbReference type="InterPro" id="IPR013108">
    <property type="entry name" value="Amidohydro_3"/>
</dbReference>
<keyword evidence="2" id="KW-0378">Hydrolase</keyword>
<reference evidence="2 3" key="1">
    <citation type="submission" date="2018-06" db="EMBL/GenBank/DDBJ databases">
        <authorList>
            <consortium name="Pathogen Informatics"/>
            <person name="Doyle S."/>
        </authorList>
    </citation>
    <scope>NUCLEOTIDE SEQUENCE [LARGE SCALE GENOMIC DNA]</scope>
    <source>
        <strain evidence="2 3">NCTC9617</strain>
    </source>
</reference>
<dbReference type="EMBL" id="UGNC01000004">
    <property type="protein sequence ID" value="STW39520.1"/>
    <property type="molecule type" value="Genomic_DNA"/>
</dbReference>
<name>A0A378F6W5_KLEPN</name>
<dbReference type="GO" id="GO:0016810">
    <property type="term" value="F:hydrolase activity, acting on carbon-nitrogen (but not peptide) bonds"/>
    <property type="evidence" value="ECO:0007669"/>
    <property type="project" value="InterPro"/>
</dbReference>
<dbReference type="Proteomes" id="UP000255167">
    <property type="component" value="Unassembled WGS sequence"/>
</dbReference>
<organism evidence="2 3">
    <name type="scientific">Klebsiella pneumoniae</name>
    <dbReference type="NCBI Taxonomy" id="573"/>
    <lineage>
        <taxon>Bacteria</taxon>
        <taxon>Pseudomonadati</taxon>
        <taxon>Pseudomonadota</taxon>
        <taxon>Gammaproteobacteria</taxon>
        <taxon>Enterobacterales</taxon>
        <taxon>Enterobacteriaceae</taxon>
        <taxon>Klebsiella/Raoultella group</taxon>
        <taxon>Klebsiella</taxon>
        <taxon>Klebsiella pneumoniae complex</taxon>
    </lineage>
</organism>
<dbReference type="Pfam" id="PF07969">
    <property type="entry name" value="Amidohydro_3"/>
    <property type="match status" value="1"/>
</dbReference>
<feature type="domain" description="Amidohydrolase 3" evidence="1">
    <location>
        <begin position="54"/>
        <end position="121"/>
    </location>
</feature>
<dbReference type="InterPro" id="IPR011059">
    <property type="entry name" value="Metal-dep_hydrolase_composite"/>
</dbReference>
<dbReference type="EC" id="3.5.1.91" evidence="2"/>
<dbReference type="AlphaFoldDB" id="A0A378F6W5"/>
<protein>
    <submittedName>
        <fullName evidence="2">Amidohydrolase</fullName>
        <ecNumber evidence="2">3.5.1.91</ecNumber>
    </submittedName>
</protein>